<dbReference type="EMBL" id="JAAKFY010000012">
    <property type="protein sequence ID" value="KAF3848602.1"/>
    <property type="molecule type" value="Genomic_DNA"/>
</dbReference>
<protein>
    <submittedName>
        <fullName evidence="2">Uncharacterized protein</fullName>
    </submittedName>
</protein>
<comment type="caution">
    <text evidence="2">The sequence shown here is derived from an EMBL/GenBank/DDBJ whole genome shotgun (WGS) entry which is preliminary data.</text>
</comment>
<dbReference type="Proteomes" id="UP000518266">
    <property type="component" value="Unassembled WGS sequence"/>
</dbReference>
<evidence type="ECO:0000313" key="2">
    <source>
        <dbReference type="EMBL" id="KAF3848602.1"/>
    </source>
</evidence>
<name>A0A7J5YGH3_DISMA</name>
<gene>
    <name evidence="2" type="ORF">F7725_015099</name>
</gene>
<dbReference type="AlphaFoldDB" id="A0A7J5YGH3"/>
<feature type="region of interest" description="Disordered" evidence="1">
    <location>
        <begin position="83"/>
        <end position="134"/>
    </location>
</feature>
<sequence>MQVKVPVLLAGLHTLFALSEKVCFADETLVAVLPDAGLTGRVAGFTFLARLVLIVADGAFIHTGVSGCSSDSEICPDPSIGGSICDTDGTPHPDLCTGEESSDWLEDSGPPASHPPASHPPCSWSRIQRGVPNR</sequence>
<evidence type="ECO:0000313" key="3">
    <source>
        <dbReference type="Proteomes" id="UP000518266"/>
    </source>
</evidence>
<reference evidence="2 3" key="1">
    <citation type="submission" date="2020-03" db="EMBL/GenBank/DDBJ databases">
        <title>Dissostichus mawsoni Genome sequencing and assembly.</title>
        <authorList>
            <person name="Park H."/>
        </authorList>
    </citation>
    <scope>NUCLEOTIDE SEQUENCE [LARGE SCALE GENOMIC DNA]</scope>
    <source>
        <strain evidence="2">DM0001</strain>
        <tissue evidence="2">Muscle</tissue>
    </source>
</reference>
<proteinExistence type="predicted"/>
<evidence type="ECO:0000256" key="1">
    <source>
        <dbReference type="SAM" id="MobiDB-lite"/>
    </source>
</evidence>
<keyword evidence="3" id="KW-1185">Reference proteome</keyword>
<accession>A0A7J5YGH3</accession>
<organism evidence="2 3">
    <name type="scientific">Dissostichus mawsoni</name>
    <name type="common">Antarctic cod</name>
    <dbReference type="NCBI Taxonomy" id="36200"/>
    <lineage>
        <taxon>Eukaryota</taxon>
        <taxon>Metazoa</taxon>
        <taxon>Chordata</taxon>
        <taxon>Craniata</taxon>
        <taxon>Vertebrata</taxon>
        <taxon>Euteleostomi</taxon>
        <taxon>Actinopterygii</taxon>
        <taxon>Neopterygii</taxon>
        <taxon>Teleostei</taxon>
        <taxon>Neoteleostei</taxon>
        <taxon>Acanthomorphata</taxon>
        <taxon>Eupercaria</taxon>
        <taxon>Perciformes</taxon>
        <taxon>Notothenioidei</taxon>
        <taxon>Nototheniidae</taxon>
        <taxon>Dissostichus</taxon>
    </lineage>
</organism>